<protein>
    <submittedName>
        <fullName evidence="1">Uncharacterized protein</fullName>
    </submittedName>
</protein>
<organism evidence="1">
    <name type="scientific">uncultured Spirochaetaceae bacterium</name>
    <dbReference type="NCBI Taxonomy" id="201186"/>
    <lineage>
        <taxon>Bacteria</taxon>
        <taxon>Pseudomonadati</taxon>
        <taxon>Spirochaetota</taxon>
        <taxon>Spirochaetia</taxon>
        <taxon>Spirochaetales</taxon>
        <taxon>Spirochaetaceae</taxon>
        <taxon>environmental samples</taxon>
    </lineage>
</organism>
<proteinExistence type="predicted"/>
<accession>A0A650EPJ5</accession>
<sequence length="265" mass="30742">MLALFIFAENFFAKNSFAENLERQKILSEQVEERLLKNGEISHIFSENDFEAKFVPQTEFAKTIRNFVFGKIAPEKMGFAAEKLYRLQKSEIESKNSAVLDTRAVSKIMRSISKMQGMQYFSRSRKSWDELYSQAFRVENPDSKNFSAVPDLLDLNEDDANGEEIFAFLNDHTFGESVYKISYKQNQNELLMLMENVSALSYGPVKAVKPGDFKMCVCVIDCGDEFLFYIGNYTEFKMISALKKRLNNSFEARLEAIYNWFKNQF</sequence>
<dbReference type="Pfam" id="PF20380">
    <property type="entry name" value="DUF6675"/>
    <property type="match status" value="1"/>
</dbReference>
<dbReference type="AlphaFoldDB" id="A0A650EPJ5"/>
<dbReference type="EMBL" id="MN577574">
    <property type="protein sequence ID" value="QGT51506.1"/>
    <property type="molecule type" value="Genomic_DNA"/>
</dbReference>
<dbReference type="InterPro" id="IPR046745">
    <property type="entry name" value="DUF6675"/>
</dbReference>
<name>A0A650EPJ5_9SPIO</name>
<evidence type="ECO:0000313" key="1">
    <source>
        <dbReference type="EMBL" id="QGT51506.1"/>
    </source>
</evidence>
<gene>
    <name evidence="1" type="ORF">Unknown280_1980</name>
</gene>
<reference evidence="1" key="1">
    <citation type="journal article" date="2020" name="J. ISSAAS">
        <title>Lactobacilli and other gastrointestinal microbiota of Peromyscus leucopus, reservoir host for agents of Lyme disease and other zoonoses in North America.</title>
        <authorList>
            <person name="Milovic A."/>
            <person name="Bassam K."/>
            <person name="Shao H."/>
            <person name="Chatzistamou I."/>
            <person name="Tufts D.M."/>
            <person name="Diuk-Wasser M."/>
            <person name="Barbour A.G."/>
        </authorList>
    </citation>
    <scope>NUCLEOTIDE SEQUENCE</scope>
    <source>
        <strain evidence="1">LL50</strain>
    </source>
</reference>